<dbReference type="HAMAP" id="MF_00457">
    <property type="entry name" value="UPF0173"/>
    <property type="match status" value="1"/>
</dbReference>
<dbReference type="Pfam" id="PF12706">
    <property type="entry name" value="Lactamase_B_2"/>
    <property type="match status" value="1"/>
</dbReference>
<comment type="caution">
    <text evidence="4">The sequence shown here is derived from an EMBL/GenBank/DDBJ whole genome shotgun (WGS) entry which is preliminary data.</text>
</comment>
<name>A0AA45HJQ8_9BACT</name>
<dbReference type="InterPro" id="IPR036866">
    <property type="entry name" value="RibonucZ/Hydroxyglut_hydro"/>
</dbReference>
<dbReference type="NCBIfam" id="NF001911">
    <property type="entry name" value="PRK00685.1"/>
    <property type="match status" value="1"/>
</dbReference>
<dbReference type="SUPFAM" id="SSF56281">
    <property type="entry name" value="Metallo-hydrolase/oxidoreductase"/>
    <property type="match status" value="1"/>
</dbReference>
<evidence type="ECO:0000313" key="5">
    <source>
        <dbReference type="Proteomes" id="UP000245921"/>
    </source>
</evidence>
<keyword evidence="5" id="KW-1185">Reference proteome</keyword>
<organism evidence="4 5">
    <name type="scientific">Oceanotoga teriensis</name>
    <dbReference type="NCBI Taxonomy" id="515440"/>
    <lineage>
        <taxon>Bacteria</taxon>
        <taxon>Thermotogati</taxon>
        <taxon>Thermotogota</taxon>
        <taxon>Thermotogae</taxon>
        <taxon>Petrotogales</taxon>
        <taxon>Petrotogaceae</taxon>
        <taxon>Oceanotoga</taxon>
    </lineage>
</organism>
<keyword evidence="1 2" id="KW-0378">Hydrolase</keyword>
<comment type="similarity">
    <text evidence="2">Belongs to the UPF0173 family.</text>
</comment>
<gene>
    <name evidence="4" type="ORF">C7380_101172</name>
</gene>
<evidence type="ECO:0000256" key="1">
    <source>
        <dbReference type="ARBA" id="ARBA00022801"/>
    </source>
</evidence>
<dbReference type="AlphaFoldDB" id="A0AA45HJQ8"/>
<dbReference type="Gene3D" id="3.60.15.10">
    <property type="entry name" value="Ribonuclease Z/Hydroxyacylglutathione hydrolase-like"/>
    <property type="match status" value="1"/>
</dbReference>
<dbReference type="InterPro" id="IPR022877">
    <property type="entry name" value="UPF0173"/>
</dbReference>
<dbReference type="Proteomes" id="UP000245921">
    <property type="component" value="Unassembled WGS sequence"/>
</dbReference>
<dbReference type="PANTHER" id="PTHR43546">
    <property type="entry name" value="UPF0173 METAL-DEPENDENT HYDROLASE MJ1163-RELATED"/>
    <property type="match status" value="1"/>
</dbReference>
<dbReference type="RefSeq" id="WP_109603587.1">
    <property type="nucleotide sequence ID" value="NZ_JAMHJO010000010.1"/>
</dbReference>
<sequence>MKIENIGHSAFYIQSIKNIIIDPFITGNTQAKKNKDDFEKIDYILITHGHDDHIGDSIYLAKKTNAKIICNFEIALYLQKVGLQNIHPMHIGGSYKFEFGKVKMTSALHGSSIIDGNEIIYAGNPCGYLIEIENKKIYHAGDTGLSMEMHLLKTENIDIALLPIGGNYVMDIDDAIKAVEIINPKFVIPMHFNTWDIIRADKNLFKSKVESLGKKFLNLNPGEILDF</sequence>
<dbReference type="EMBL" id="QGGI01000001">
    <property type="protein sequence ID" value="PWJ96598.1"/>
    <property type="molecule type" value="Genomic_DNA"/>
</dbReference>
<dbReference type="SMART" id="SM00849">
    <property type="entry name" value="Lactamase_B"/>
    <property type="match status" value="1"/>
</dbReference>
<evidence type="ECO:0000313" key="4">
    <source>
        <dbReference type="EMBL" id="PWJ96598.1"/>
    </source>
</evidence>
<accession>A0AA45HJQ8</accession>
<evidence type="ECO:0000259" key="3">
    <source>
        <dbReference type="SMART" id="SM00849"/>
    </source>
</evidence>
<dbReference type="InterPro" id="IPR001279">
    <property type="entry name" value="Metallo-B-lactamas"/>
</dbReference>
<dbReference type="GO" id="GO:0016787">
    <property type="term" value="F:hydrolase activity"/>
    <property type="evidence" value="ECO:0007669"/>
    <property type="project" value="UniProtKB-UniRule"/>
</dbReference>
<protein>
    <recommendedName>
        <fullName evidence="2">UPF0173 metal-dependent hydrolase C7380_101172</fullName>
    </recommendedName>
</protein>
<reference evidence="4 5" key="1">
    <citation type="submission" date="2018-05" db="EMBL/GenBank/DDBJ databases">
        <title>Genomic Encyclopedia of Type Strains, Phase IV (KMG-IV): sequencing the most valuable type-strain genomes for metagenomic binning, comparative biology and taxonomic classification.</title>
        <authorList>
            <person name="Goeker M."/>
        </authorList>
    </citation>
    <scope>NUCLEOTIDE SEQUENCE [LARGE SCALE GENOMIC DNA]</scope>
    <source>
        <strain evidence="4 5">DSM 24906</strain>
    </source>
</reference>
<proteinExistence type="inferred from homology"/>
<evidence type="ECO:0000256" key="2">
    <source>
        <dbReference type="HAMAP-Rule" id="MF_00457"/>
    </source>
</evidence>
<dbReference type="PANTHER" id="PTHR43546:SF3">
    <property type="entry name" value="UPF0173 METAL-DEPENDENT HYDROLASE MJ1163"/>
    <property type="match status" value="1"/>
</dbReference>
<feature type="domain" description="Metallo-beta-lactamase" evidence="3">
    <location>
        <begin position="7"/>
        <end position="191"/>
    </location>
</feature>
<dbReference type="InterPro" id="IPR050114">
    <property type="entry name" value="UPF0173_UPF0282_UlaG_hydrolase"/>
</dbReference>